<keyword evidence="3" id="KW-1185">Reference proteome</keyword>
<organism evidence="2 3">
    <name type="scientific">Mesorhizobium hawassense</name>
    <dbReference type="NCBI Taxonomy" id="1209954"/>
    <lineage>
        <taxon>Bacteria</taxon>
        <taxon>Pseudomonadati</taxon>
        <taxon>Pseudomonadota</taxon>
        <taxon>Alphaproteobacteria</taxon>
        <taxon>Hyphomicrobiales</taxon>
        <taxon>Phyllobacteriaceae</taxon>
        <taxon>Mesorhizobium</taxon>
    </lineage>
</organism>
<evidence type="ECO:0000313" key="3">
    <source>
        <dbReference type="Proteomes" id="UP000251558"/>
    </source>
</evidence>
<dbReference type="Proteomes" id="UP000251558">
    <property type="component" value="Unassembled WGS sequence"/>
</dbReference>
<keyword evidence="1" id="KW-0732">Signal</keyword>
<sequence length="184" mass="20514">MHETPTLTSRRLKHLKLHIQAITASLALAMFALSPAFAEESADRGGITIDIPANIKEAKVVLNISRPAFEGDEPAALSYIRVMTSHFQQDGAKADIIAVFHGESGYMLLDDDTYNRVRKWQDGNPYKKQIAEFQELGVQFEECGKTMVDNHWVNADMLPGVKINAGANFRVIELVQQGYTQLQP</sequence>
<dbReference type="PANTHER" id="PTHR37691:SF1">
    <property type="entry name" value="BLR3518 PROTEIN"/>
    <property type="match status" value="1"/>
</dbReference>
<evidence type="ECO:0000256" key="1">
    <source>
        <dbReference type="SAM" id="SignalP"/>
    </source>
</evidence>
<feature type="chain" id="PRO_5016365175" evidence="1">
    <location>
        <begin position="39"/>
        <end position="184"/>
    </location>
</feature>
<dbReference type="RefSeq" id="WP_112099822.1">
    <property type="nucleotide sequence ID" value="NZ_QMBP01000012.1"/>
</dbReference>
<name>A0A330HP75_9HYPH</name>
<feature type="signal peptide" evidence="1">
    <location>
        <begin position="1"/>
        <end position="38"/>
    </location>
</feature>
<dbReference type="SUPFAM" id="SSF75169">
    <property type="entry name" value="DsrEFH-like"/>
    <property type="match status" value="1"/>
</dbReference>
<proteinExistence type="predicted"/>
<dbReference type="InterPro" id="IPR003787">
    <property type="entry name" value="Sulphur_relay_DsrE/F-like"/>
</dbReference>
<dbReference type="InterPro" id="IPR027396">
    <property type="entry name" value="DsrEFH-like"/>
</dbReference>
<dbReference type="Pfam" id="PF02635">
    <property type="entry name" value="DsrE"/>
    <property type="match status" value="1"/>
</dbReference>
<dbReference type="EMBL" id="QMBP01000012">
    <property type="protein sequence ID" value="RAZ88534.1"/>
    <property type="molecule type" value="Genomic_DNA"/>
</dbReference>
<comment type="caution">
    <text evidence="2">The sequence shown here is derived from an EMBL/GenBank/DDBJ whole genome shotgun (WGS) entry which is preliminary data.</text>
</comment>
<reference evidence="3" key="1">
    <citation type="submission" date="2018-06" db="EMBL/GenBank/DDBJ databases">
        <authorList>
            <person name="Helene L.C."/>
            <person name="Dall'Agnol R."/>
            <person name="Delamuta J.R."/>
            <person name="Hungria M."/>
        </authorList>
    </citation>
    <scope>NUCLEOTIDE SEQUENCE [LARGE SCALE GENOMIC DNA]</scope>
    <source>
        <strain evidence="3">AC99b</strain>
    </source>
</reference>
<dbReference type="Gene3D" id="3.40.1260.10">
    <property type="entry name" value="DsrEFH-like"/>
    <property type="match status" value="1"/>
</dbReference>
<reference evidence="2 3" key="2">
    <citation type="submission" date="2018-07" db="EMBL/GenBank/DDBJ databases">
        <title>Diversity of Mesorhizobium strains in Brazil.</title>
        <authorList>
            <person name="Helene L.C.F."/>
            <person name="Dall'Agnol R."/>
            <person name="Delamuta J.R.M."/>
            <person name="Hungria M."/>
        </authorList>
    </citation>
    <scope>NUCLEOTIDE SEQUENCE [LARGE SCALE GENOMIC DNA]</scope>
    <source>
        <strain evidence="2 3">AC99b</strain>
    </source>
</reference>
<accession>A0A330HP75</accession>
<protein>
    <submittedName>
        <fullName evidence="2">Uncharacterized protein</fullName>
    </submittedName>
</protein>
<dbReference type="AlphaFoldDB" id="A0A330HP75"/>
<evidence type="ECO:0000313" key="2">
    <source>
        <dbReference type="EMBL" id="RAZ88534.1"/>
    </source>
</evidence>
<gene>
    <name evidence="2" type="ORF">DPM33_23725</name>
</gene>
<dbReference type="PANTHER" id="PTHR37691">
    <property type="entry name" value="BLR3518 PROTEIN"/>
    <property type="match status" value="1"/>
</dbReference>